<dbReference type="Proteomes" id="UP001150942">
    <property type="component" value="Unassembled WGS sequence"/>
</dbReference>
<keyword evidence="2" id="KW-1185">Reference proteome</keyword>
<evidence type="ECO:0000313" key="1">
    <source>
        <dbReference type="EMBL" id="KAJ5192665.1"/>
    </source>
</evidence>
<organism evidence="1 2">
    <name type="scientific">Penicillium cf. viridicatum</name>
    <dbReference type="NCBI Taxonomy" id="2972119"/>
    <lineage>
        <taxon>Eukaryota</taxon>
        <taxon>Fungi</taxon>
        <taxon>Dikarya</taxon>
        <taxon>Ascomycota</taxon>
        <taxon>Pezizomycotina</taxon>
        <taxon>Eurotiomycetes</taxon>
        <taxon>Eurotiomycetidae</taxon>
        <taxon>Eurotiales</taxon>
        <taxon>Aspergillaceae</taxon>
        <taxon>Penicillium</taxon>
    </lineage>
</organism>
<comment type="caution">
    <text evidence="1">The sequence shown here is derived from an EMBL/GenBank/DDBJ whole genome shotgun (WGS) entry which is preliminary data.</text>
</comment>
<proteinExistence type="predicted"/>
<dbReference type="EMBL" id="JAPQKQ010000006">
    <property type="protein sequence ID" value="KAJ5192665.1"/>
    <property type="molecule type" value="Genomic_DNA"/>
</dbReference>
<dbReference type="OrthoDB" id="3364175at2759"/>
<gene>
    <name evidence="1" type="ORF">N7449_008807</name>
</gene>
<protein>
    <submittedName>
        <fullName evidence="1">Uncharacterized protein</fullName>
    </submittedName>
</protein>
<dbReference type="AlphaFoldDB" id="A0A9W9J957"/>
<name>A0A9W9J957_9EURO</name>
<evidence type="ECO:0000313" key="2">
    <source>
        <dbReference type="Proteomes" id="UP001150942"/>
    </source>
</evidence>
<sequence>MLRGLGGLGYSASNIRLLITHHDIDLISAGIILILAEMNDIKLDTPDPQRRAAAWNQCSETLQRMVDVHPSARDRKIALNGLMQRHLSHETHGER</sequence>
<reference evidence="1" key="2">
    <citation type="journal article" date="2023" name="IMA Fungus">
        <title>Comparative genomic study of the Penicillium genus elucidates a diverse pangenome and 15 lateral gene transfer events.</title>
        <authorList>
            <person name="Petersen C."/>
            <person name="Sorensen T."/>
            <person name="Nielsen M.R."/>
            <person name="Sondergaard T.E."/>
            <person name="Sorensen J.L."/>
            <person name="Fitzpatrick D.A."/>
            <person name="Frisvad J.C."/>
            <person name="Nielsen K.L."/>
        </authorList>
    </citation>
    <scope>NUCLEOTIDE SEQUENCE</scope>
    <source>
        <strain evidence="1">IBT 20477</strain>
    </source>
</reference>
<reference evidence="1" key="1">
    <citation type="submission" date="2022-11" db="EMBL/GenBank/DDBJ databases">
        <authorList>
            <person name="Petersen C."/>
        </authorList>
    </citation>
    <scope>NUCLEOTIDE SEQUENCE</scope>
    <source>
        <strain evidence="1">IBT 20477</strain>
    </source>
</reference>
<accession>A0A9W9J957</accession>